<sequence length="486" mass="53628">MKAYLEKFKNLLQGLTYKQIIALIILAAADVFVIAAPYYIKNIIPNLHTYLNISEDQVARLTAIIGWVTLLTQLPGGFLANKFSSRWLLWSAVFSTGVITVWFGITILNAKSQSPDALFGQYATIWGLWGVSSTLVFWTPLWKLVSQQTTKQNQGLAYGIQGTANGIIGLFLVFLLGLLITNVWSPKVVGTDQAQLPFAVYAFCIAGFLILVSFLVLFMVPELPMEKNKEKMSWSRVKKTILQVFKAMKNWKLWALSVFLMGMYTFQSVFAYYLVQLMNNAFLAPAILVAVLGGIRTYGLRSLVSSFIGRWADKFRSYILFLLIATGIGIIVVGAIILTGYAAPDLNGLTAATYTKTSTDLFIIVLTSTLFIFAGILSWAMVTLRYAQIGEIEIEKNSYASSVGVLSFIGFSTDAWLYEVTGAVGKAYTAKGATNTSVVGYQIILVICLSIALLGVLAGLAVYISNVKELKRLGKTNHRWRTLENA</sequence>
<feature type="transmembrane region" description="Helical" evidence="1">
    <location>
        <begin position="281"/>
        <end position="298"/>
    </location>
</feature>
<feature type="transmembrane region" description="Helical" evidence="1">
    <location>
        <begin position="87"/>
        <end position="105"/>
    </location>
</feature>
<feature type="transmembrane region" description="Helical" evidence="1">
    <location>
        <begin position="253"/>
        <end position="275"/>
    </location>
</feature>
<keyword evidence="1" id="KW-1133">Transmembrane helix</keyword>
<feature type="transmembrane region" description="Helical" evidence="1">
    <location>
        <begin position="20"/>
        <end position="40"/>
    </location>
</feature>
<feature type="transmembrane region" description="Helical" evidence="1">
    <location>
        <begin position="438"/>
        <end position="464"/>
    </location>
</feature>
<evidence type="ECO:0000313" key="3">
    <source>
        <dbReference type="Proteomes" id="UP000289952"/>
    </source>
</evidence>
<dbReference type="OrthoDB" id="391626at2"/>
<accession>A0A449ADX1</accession>
<keyword evidence="1" id="KW-0812">Transmembrane</keyword>
<dbReference type="InterPro" id="IPR011701">
    <property type="entry name" value="MFS"/>
</dbReference>
<feature type="transmembrane region" description="Helical" evidence="1">
    <location>
        <begin position="60"/>
        <end position="80"/>
    </location>
</feature>
<dbReference type="GO" id="GO:0022857">
    <property type="term" value="F:transmembrane transporter activity"/>
    <property type="evidence" value="ECO:0007669"/>
    <property type="project" value="InterPro"/>
</dbReference>
<dbReference type="CDD" id="cd06174">
    <property type="entry name" value="MFS"/>
    <property type="match status" value="1"/>
</dbReference>
<organism evidence="2 3">
    <name type="scientific">Mycoplasmopsis bovirhinis</name>
    <dbReference type="NCBI Taxonomy" id="29553"/>
    <lineage>
        <taxon>Bacteria</taxon>
        <taxon>Bacillati</taxon>
        <taxon>Mycoplasmatota</taxon>
        <taxon>Mycoplasmoidales</taxon>
        <taxon>Metamycoplasmataceae</taxon>
        <taxon>Mycoplasmopsis</taxon>
    </lineage>
</organism>
<gene>
    <name evidence="2" type="ORF">NCTC10118_00327</name>
</gene>
<proteinExistence type="predicted"/>
<dbReference type="AlphaFoldDB" id="A0A449ADX1"/>
<feature type="transmembrane region" description="Helical" evidence="1">
    <location>
        <begin position="156"/>
        <end position="180"/>
    </location>
</feature>
<feature type="transmembrane region" description="Helical" evidence="1">
    <location>
        <begin position="125"/>
        <end position="144"/>
    </location>
</feature>
<feature type="transmembrane region" description="Helical" evidence="1">
    <location>
        <begin position="318"/>
        <end position="341"/>
    </location>
</feature>
<dbReference type="InterPro" id="IPR036259">
    <property type="entry name" value="MFS_trans_sf"/>
</dbReference>
<dbReference type="SUPFAM" id="SSF103473">
    <property type="entry name" value="MFS general substrate transporter"/>
    <property type="match status" value="1"/>
</dbReference>
<evidence type="ECO:0000256" key="1">
    <source>
        <dbReference type="SAM" id="Phobius"/>
    </source>
</evidence>
<dbReference type="RefSeq" id="WP_129621375.1">
    <property type="nucleotide sequence ID" value="NZ_LR214972.1"/>
</dbReference>
<feature type="transmembrane region" description="Helical" evidence="1">
    <location>
        <begin position="399"/>
        <end position="418"/>
    </location>
</feature>
<keyword evidence="1" id="KW-0472">Membrane</keyword>
<dbReference type="Proteomes" id="UP000289952">
    <property type="component" value="Chromosome"/>
</dbReference>
<protein>
    <recommendedName>
        <fullName evidence="4">MFS transporter</fullName>
    </recommendedName>
</protein>
<dbReference type="EMBL" id="LR214972">
    <property type="protein sequence ID" value="VEU63165.1"/>
    <property type="molecule type" value="Genomic_DNA"/>
</dbReference>
<dbReference type="Pfam" id="PF07690">
    <property type="entry name" value="MFS_1"/>
    <property type="match status" value="1"/>
</dbReference>
<dbReference type="Gene3D" id="1.20.1250.20">
    <property type="entry name" value="MFS general substrate transporter like domains"/>
    <property type="match status" value="1"/>
</dbReference>
<name>A0A449ADX1_9BACT</name>
<keyword evidence="3" id="KW-1185">Reference proteome</keyword>
<feature type="transmembrane region" description="Helical" evidence="1">
    <location>
        <begin position="200"/>
        <end position="220"/>
    </location>
</feature>
<feature type="transmembrane region" description="Helical" evidence="1">
    <location>
        <begin position="361"/>
        <end position="387"/>
    </location>
</feature>
<evidence type="ECO:0008006" key="4">
    <source>
        <dbReference type="Google" id="ProtNLM"/>
    </source>
</evidence>
<evidence type="ECO:0000313" key="2">
    <source>
        <dbReference type="EMBL" id="VEU63165.1"/>
    </source>
</evidence>
<reference evidence="2 3" key="1">
    <citation type="submission" date="2019-01" db="EMBL/GenBank/DDBJ databases">
        <authorList>
            <consortium name="Pathogen Informatics"/>
        </authorList>
    </citation>
    <scope>NUCLEOTIDE SEQUENCE [LARGE SCALE GENOMIC DNA]</scope>
    <source>
        <strain evidence="2 3">NCTC10118</strain>
    </source>
</reference>